<dbReference type="AlphaFoldDB" id="A0A843Y7N2"/>
<accession>A0A843Y7N2</accession>
<organism evidence="1 2">
    <name type="scientific">Tritonibacter litoralis</name>
    <dbReference type="NCBI Taxonomy" id="2662264"/>
    <lineage>
        <taxon>Bacteria</taxon>
        <taxon>Pseudomonadati</taxon>
        <taxon>Pseudomonadota</taxon>
        <taxon>Alphaproteobacteria</taxon>
        <taxon>Rhodobacterales</taxon>
        <taxon>Paracoccaceae</taxon>
        <taxon>Tritonibacter</taxon>
    </lineage>
</organism>
<comment type="caution">
    <text evidence="1">The sequence shown here is derived from an EMBL/GenBank/DDBJ whole genome shotgun (WGS) entry which is preliminary data.</text>
</comment>
<dbReference type="Proteomes" id="UP000444174">
    <property type="component" value="Unassembled WGS sequence"/>
</dbReference>
<evidence type="ECO:0000313" key="2">
    <source>
        <dbReference type="Proteomes" id="UP000444174"/>
    </source>
</evidence>
<keyword evidence="2" id="KW-1185">Reference proteome</keyword>
<sequence length="156" mass="17064">MFRSVALLGVLSGLLVGCGPAEVYYKDATSFASLEQDLLACDVQALKEAPVANEIRQDPPIFYPGRRICRDGSCYHTGGYWREGRIYTVDTNAALRSRIAQSCMQQKNYSLIEAQRCPPGTVRPPKDALRQLLPPGPQNCAISVKGGPVVLRPTPE</sequence>
<gene>
    <name evidence="1" type="ORF">GFB49_01860</name>
</gene>
<name>A0A843Y7N2_9RHOB</name>
<protein>
    <recommendedName>
        <fullName evidence="3">Lipoprotein</fullName>
    </recommendedName>
</protein>
<evidence type="ECO:0008006" key="3">
    <source>
        <dbReference type="Google" id="ProtNLM"/>
    </source>
</evidence>
<dbReference type="EMBL" id="WIBF01000001">
    <property type="protein sequence ID" value="MQQ07190.1"/>
    <property type="molecule type" value="Genomic_DNA"/>
</dbReference>
<dbReference type="RefSeq" id="WP_153214535.1">
    <property type="nucleotide sequence ID" value="NZ_WIBF01000001.1"/>
</dbReference>
<dbReference type="PROSITE" id="PS51257">
    <property type="entry name" value="PROKAR_LIPOPROTEIN"/>
    <property type="match status" value="1"/>
</dbReference>
<reference evidence="1 2" key="1">
    <citation type="submission" date="2019-10" db="EMBL/GenBank/DDBJ databases">
        <title>Epibacterium sp. nov., isolated from seawater.</title>
        <authorList>
            <person name="Zhang X."/>
            <person name="Li N."/>
        </authorList>
    </citation>
    <scope>NUCLEOTIDE SEQUENCE [LARGE SCALE GENOMIC DNA]</scope>
    <source>
        <strain evidence="1 2">SM1979</strain>
    </source>
</reference>
<proteinExistence type="predicted"/>
<evidence type="ECO:0000313" key="1">
    <source>
        <dbReference type="EMBL" id="MQQ07190.1"/>
    </source>
</evidence>